<evidence type="ECO:0000259" key="5">
    <source>
        <dbReference type="PROSITE" id="PS50931"/>
    </source>
</evidence>
<dbReference type="InterPro" id="IPR036388">
    <property type="entry name" value="WH-like_DNA-bd_sf"/>
</dbReference>
<evidence type="ECO:0000313" key="7">
    <source>
        <dbReference type="Proteomes" id="UP000199392"/>
    </source>
</evidence>
<dbReference type="Pfam" id="PF00126">
    <property type="entry name" value="HTH_1"/>
    <property type="match status" value="1"/>
</dbReference>
<dbReference type="PANTHER" id="PTHR30537">
    <property type="entry name" value="HTH-TYPE TRANSCRIPTIONAL REGULATOR"/>
    <property type="match status" value="1"/>
</dbReference>
<accession>A0A1I6QSR0</accession>
<evidence type="ECO:0000313" key="6">
    <source>
        <dbReference type="EMBL" id="SFS55372.1"/>
    </source>
</evidence>
<evidence type="ECO:0000256" key="2">
    <source>
        <dbReference type="ARBA" id="ARBA00023015"/>
    </source>
</evidence>
<evidence type="ECO:0000256" key="3">
    <source>
        <dbReference type="ARBA" id="ARBA00023125"/>
    </source>
</evidence>
<keyword evidence="4" id="KW-0804">Transcription</keyword>
<dbReference type="InterPro" id="IPR036390">
    <property type="entry name" value="WH_DNA-bd_sf"/>
</dbReference>
<dbReference type="AlphaFoldDB" id="A0A1I6QSR0"/>
<dbReference type="PROSITE" id="PS50931">
    <property type="entry name" value="HTH_LYSR"/>
    <property type="match status" value="1"/>
</dbReference>
<keyword evidence="3" id="KW-0238">DNA-binding</keyword>
<organism evidence="6 7">
    <name type="scientific">Alloyangia pacifica</name>
    <dbReference type="NCBI Taxonomy" id="311180"/>
    <lineage>
        <taxon>Bacteria</taxon>
        <taxon>Pseudomonadati</taxon>
        <taxon>Pseudomonadota</taxon>
        <taxon>Alphaproteobacteria</taxon>
        <taxon>Rhodobacterales</taxon>
        <taxon>Roseobacteraceae</taxon>
        <taxon>Alloyangia</taxon>
    </lineage>
</organism>
<dbReference type="STRING" id="311180.SAMN04488050_102292"/>
<dbReference type="PANTHER" id="PTHR30537:SF3">
    <property type="entry name" value="TRANSCRIPTIONAL REGULATORY PROTEIN"/>
    <property type="match status" value="1"/>
</dbReference>
<dbReference type="EMBL" id="FOZW01000002">
    <property type="protein sequence ID" value="SFS55372.1"/>
    <property type="molecule type" value="Genomic_DNA"/>
</dbReference>
<keyword evidence="7" id="KW-1185">Reference proteome</keyword>
<dbReference type="GO" id="GO:0043565">
    <property type="term" value="F:sequence-specific DNA binding"/>
    <property type="evidence" value="ECO:0007669"/>
    <property type="project" value="TreeGrafter"/>
</dbReference>
<dbReference type="InterPro" id="IPR005119">
    <property type="entry name" value="LysR_subst-bd"/>
</dbReference>
<dbReference type="GO" id="GO:0003700">
    <property type="term" value="F:DNA-binding transcription factor activity"/>
    <property type="evidence" value="ECO:0007669"/>
    <property type="project" value="InterPro"/>
</dbReference>
<dbReference type="SUPFAM" id="SSF46785">
    <property type="entry name" value="Winged helix' DNA-binding domain"/>
    <property type="match status" value="1"/>
</dbReference>
<dbReference type="Gene3D" id="1.10.10.10">
    <property type="entry name" value="Winged helix-like DNA-binding domain superfamily/Winged helix DNA-binding domain"/>
    <property type="match status" value="1"/>
</dbReference>
<comment type="similarity">
    <text evidence="1">Belongs to the LysR transcriptional regulatory family.</text>
</comment>
<dbReference type="InterPro" id="IPR000847">
    <property type="entry name" value="LysR_HTH_N"/>
</dbReference>
<reference evidence="7" key="1">
    <citation type="submission" date="2016-10" db="EMBL/GenBank/DDBJ databases">
        <authorList>
            <person name="Varghese N."/>
            <person name="Submissions S."/>
        </authorList>
    </citation>
    <scope>NUCLEOTIDE SEQUENCE [LARGE SCALE GENOMIC DNA]</scope>
    <source>
        <strain evidence="7">DSM 26894</strain>
    </source>
</reference>
<sequence>MDMRRLDWSLLQSFLRVATAGSLSAAARASGLSQPTLGRHIRALEAALEQPLFLRRPDGQSLTPMGHQLLAHAREMEEAAARLSLTAAGASARIEGTVRITASRVVSYWHLPRLIARLRHEEPGIRIDLVASDVPENLMHREADIALRMFRPERGDLVAQKVAELGLGLYAAKSYLDRVGRPTTAEALQALDFVGYGEGDIMQRVMVENGWKPRRESFPVRCEDQLVNWALVCAGCGVGGFQRAIADADPRVEYIGDFVRLPALPVWLVVPEALRRVPRVARVRQVLAEEMARIGGQGGRS</sequence>
<dbReference type="PRINTS" id="PR00039">
    <property type="entry name" value="HTHLYSR"/>
</dbReference>
<dbReference type="OrthoDB" id="9798121at2"/>
<name>A0A1I6QSR0_9RHOB</name>
<dbReference type="GO" id="GO:0006351">
    <property type="term" value="P:DNA-templated transcription"/>
    <property type="evidence" value="ECO:0007669"/>
    <property type="project" value="TreeGrafter"/>
</dbReference>
<proteinExistence type="inferred from homology"/>
<evidence type="ECO:0000256" key="1">
    <source>
        <dbReference type="ARBA" id="ARBA00009437"/>
    </source>
</evidence>
<feature type="domain" description="HTH lysR-type" evidence="5">
    <location>
        <begin position="6"/>
        <end position="63"/>
    </location>
</feature>
<dbReference type="SUPFAM" id="SSF53850">
    <property type="entry name" value="Periplasmic binding protein-like II"/>
    <property type="match status" value="1"/>
</dbReference>
<keyword evidence="2" id="KW-0805">Transcription regulation</keyword>
<evidence type="ECO:0000256" key="4">
    <source>
        <dbReference type="ARBA" id="ARBA00023163"/>
    </source>
</evidence>
<protein>
    <submittedName>
        <fullName evidence="6">Transcriptional regulator, LysR family</fullName>
    </submittedName>
</protein>
<dbReference type="Proteomes" id="UP000199392">
    <property type="component" value="Unassembled WGS sequence"/>
</dbReference>
<gene>
    <name evidence="6" type="ORF">SAMN04488050_102292</name>
</gene>
<dbReference type="Gene3D" id="3.40.190.290">
    <property type="match status" value="1"/>
</dbReference>
<dbReference type="InterPro" id="IPR058163">
    <property type="entry name" value="LysR-type_TF_proteobact-type"/>
</dbReference>
<dbReference type="Pfam" id="PF03466">
    <property type="entry name" value="LysR_substrate"/>
    <property type="match status" value="1"/>
</dbReference>